<evidence type="ECO:0000313" key="2">
    <source>
        <dbReference type="EMBL" id="HIY97738.1"/>
    </source>
</evidence>
<gene>
    <name evidence="2" type="ORF">H9729_08610</name>
</gene>
<reference evidence="2" key="2">
    <citation type="submission" date="2021-04" db="EMBL/GenBank/DDBJ databases">
        <authorList>
            <person name="Gilroy R."/>
        </authorList>
    </citation>
    <scope>NUCLEOTIDE SEQUENCE</scope>
    <source>
        <strain evidence="2">1345</strain>
    </source>
</reference>
<dbReference type="AlphaFoldDB" id="A0A9D1ZYD3"/>
<dbReference type="EMBL" id="DXCQ01000075">
    <property type="protein sequence ID" value="HIY97738.1"/>
    <property type="molecule type" value="Genomic_DNA"/>
</dbReference>
<dbReference type="Proteomes" id="UP000886750">
    <property type="component" value="Unassembled WGS sequence"/>
</dbReference>
<sequence length="343" mass="38024">MDAKITKKRLGLLLSYDWIKIIGICVAAVLVWVLLFTTMATRATNGQSFDIYLYPNVYSHIDADTLHTRDENDALSYDVLDISLNSLTSDTMSTILSAHFAAGQGDVMFVPYSEPQRDAETGEITAYSGLDAFLASYSSNCLWLAPDGSEGEIGSGDSTQKVNNYFTDCENYLNSFYDKGWQNPGSFNEEAVRSHFNERMQGDKRYKNDSQRENGIAKEIERIQKLRDAYANVKSWVTAEDGPVQVRTSQLAIDTDGDGNLEEYTWQYAFDLSNIDKLSELVYYYPTDTSDDSSDGSGTASGTSNGLCMVVLNTGSSGAGNAALRYEPFMLLNYLVEKYDTAA</sequence>
<name>A0A9D1ZYD3_9FIRM</name>
<proteinExistence type="predicted"/>
<feature type="transmembrane region" description="Helical" evidence="1">
    <location>
        <begin position="21"/>
        <end position="40"/>
    </location>
</feature>
<evidence type="ECO:0000256" key="1">
    <source>
        <dbReference type="SAM" id="Phobius"/>
    </source>
</evidence>
<evidence type="ECO:0000313" key="3">
    <source>
        <dbReference type="Proteomes" id="UP000886750"/>
    </source>
</evidence>
<keyword evidence="1" id="KW-0472">Membrane</keyword>
<keyword evidence="1" id="KW-1133">Transmembrane helix</keyword>
<protein>
    <submittedName>
        <fullName evidence="2">Uncharacterized protein</fullName>
    </submittedName>
</protein>
<reference evidence="2" key="1">
    <citation type="journal article" date="2021" name="PeerJ">
        <title>Extensive microbial diversity within the chicken gut microbiome revealed by metagenomics and culture.</title>
        <authorList>
            <person name="Gilroy R."/>
            <person name="Ravi A."/>
            <person name="Getino M."/>
            <person name="Pursley I."/>
            <person name="Horton D.L."/>
            <person name="Alikhan N.F."/>
            <person name="Baker D."/>
            <person name="Gharbi K."/>
            <person name="Hall N."/>
            <person name="Watson M."/>
            <person name="Adriaenssens E.M."/>
            <person name="Foster-Nyarko E."/>
            <person name="Jarju S."/>
            <person name="Secka A."/>
            <person name="Antonio M."/>
            <person name="Oren A."/>
            <person name="Chaudhuri R.R."/>
            <person name="La Ragione R."/>
            <person name="Hildebrand F."/>
            <person name="Pallen M.J."/>
        </authorList>
    </citation>
    <scope>NUCLEOTIDE SEQUENCE</scope>
    <source>
        <strain evidence="2">1345</strain>
    </source>
</reference>
<organism evidence="2 3">
    <name type="scientific">Candidatus Borkfalkia excrementigallinarum</name>
    <dbReference type="NCBI Taxonomy" id="2838506"/>
    <lineage>
        <taxon>Bacteria</taxon>
        <taxon>Bacillati</taxon>
        <taxon>Bacillota</taxon>
        <taxon>Clostridia</taxon>
        <taxon>Christensenellales</taxon>
        <taxon>Christensenellaceae</taxon>
        <taxon>Candidatus Borkfalkia</taxon>
    </lineage>
</organism>
<comment type="caution">
    <text evidence="2">The sequence shown here is derived from an EMBL/GenBank/DDBJ whole genome shotgun (WGS) entry which is preliminary data.</text>
</comment>
<keyword evidence="1" id="KW-0812">Transmembrane</keyword>
<accession>A0A9D1ZYD3</accession>